<dbReference type="Proteomes" id="UP000319449">
    <property type="component" value="Unassembled WGS sequence"/>
</dbReference>
<keyword evidence="8" id="KW-1185">Reference proteome</keyword>
<accession>A0A562VNW7</accession>
<proteinExistence type="inferred from homology"/>
<organism evidence="7 8">
    <name type="scientific">Geobacter argillaceus</name>
    <dbReference type="NCBI Taxonomy" id="345631"/>
    <lineage>
        <taxon>Bacteria</taxon>
        <taxon>Pseudomonadati</taxon>
        <taxon>Thermodesulfobacteriota</taxon>
        <taxon>Desulfuromonadia</taxon>
        <taxon>Geobacterales</taxon>
        <taxon>Geobacteraceae</taxon>
        <taxon>Geobacter</taxon>
    </lineage>
</organism>
<evidence type="ECO:0000313" key="7">
    <source>
        <dbReference type="EMBL" id="TWJ19676.1"/>
    </source>
</evidence>
<feature type="transmembrane region" description="Helical" evidence="6">
    <location>
        <begin position="21"/>
        <end position="42"/>
    </location>
</feature>
<dbReference type="CDD" id="cd10432">
    <property type="entry name" value="BI-1-like_bacterial"/>
    <property type="match status" value="1"/>
</dbReference>
<keyword evidence="3 6" id="KW-0812">Transmembrane</keyword>
<keyword evidence="4 6" id="KW-1133">Transmembrane helix</keyword>
<evidence type="ECO:0000256" key="2">
    <source>
        <dbReference type="ARBA" id="ARBA00010350"/>
    </source>
</evidence>
<dbReference type="GO" id="GO:0005886">
    <property type="term" value="C:plasma membrane"/>
    <property type="evidence" value="ECO:0007669"/>
    <property type="project" value="TreeGrafter"/>
</dbReference>
<keyword evidence="5 6" id="KW-0472">Membrane</keyword>
<dbReference type="AlphaFoldDB" id="A0A562VNW7"/>
<dbReference type="RefSeq" id="WP_145020535.1">
    <property type="nucleotide sequence ID" value="NZ_VLLN01000007.1"/>
</dbReference>
<feature type="transmembrane region" description="Helical" evidence="6">
    <location>
        <begin position="163"/>
        <end position="181"/>
    </location>
</feature>
<reference evidence="7 8" key="1">
    <citation type="submission" date="2019-07" db="EMBL/GenBank/DDBJ databases">
        <title>Genomic Encyclopedia of Archaeal and Bacterial Type Strains, Phase II (KMG-II): from individual species to whole genera.</title>
        <authorList>
            <person name="Goeker M."/>
        </authorList>
    </citation>
    <scope>NUCLEOTIDE SEQUENCE [LARGE SCALE GENOMIC DNA]</scope>
    <source>
        <strain evidence="7 8">ATCC BAA-1139</strain>
    </source>
</reference>
<evidence type="ECO:0000256" key="6">
    <source>
        <dbReference type="RuleBase" id="RU004379"/>
    </source>
</evidence>
<dbReference type="PANTHER" id="PTHR23291:SF50">
    <property type="entry name" value="PROTEIN LIFEGUARD 4"/>
    <property type="match status" value="1"/>
</dbReference>
<feature type="transmembrane region" description="Helical" evidence="6">
    <location>
        <begin position="140"/>
        <end position="157"/>
    </location>
</feature>
<feature type="transmembrane region" description="Helical" evidence="6">
    <location>
        <begin position="82"/>
        <end position="103"/>
    </location>
</feature>
<dbReference type="OrthoDB" id="9793828at2"/>
<sequence length="221" mass="23489">MSIPAHSRSYEMARDNTIGAVYGWMAAGLCLTALVSVAVVSSPALFTMLFSNRAVFFGLFIVELGLVFAISGFALRMGATIAAPLFLLYSALNGVTLSGIFLIYTGQSISSAFFTTAGTFAVMSVYGLTTRRDLTSLGSFCFMGLVGIVIASIVNIFLHSNMLQFVVSGIGLIVFIGLTAYDTQKLKGARGGAAVAGALALYLDFVNMFLFILQLFGSRRD</sequence>
<dbReference type="Pfam" id="PF01027">
    <property type="entry name" value="Bax1-I"/>
    <property type="match status" value="1"/>
</dbReference>
<dbReference type="EMBL" id="VLLN01000007">
    <property type="protein sequence ID" value="TWJ19676.1"/>
    <property type="molecule type" value="Genomic_DNA"/>
</dbReference>
<gene>
    <name evidence="7" type="ORF">JN12_01477</name>
</gene>
<feature type="transmembrane region" description="Helical" evidence="6">
    <location>
        <begin position="54"/>
        <end position="75"/>
    </location>
</feature>
<evidence type="ECO:0000256" key="4">
    <source>
        <dbReference type="ARBA" id="ARBA00022989"/>
    </source>
</evidence>
<evidence type="ECO:0000256" key="3">
    <source>
        <dbReference type="ARBA" id="ARBA00022692"/>
    </source>
</evidence>
<feature type="transmembrane region" description="Helical" evidence="6">
    <location>
        <begin position="109"/>
        <end position="128"/>
    </location>
</feature>
<dbReference type="PANTHER" id="PTHR23291">
    <property type="entry name" value="BAX INHIBITOR-RELATED"/>
    <property type="match status" value="1"/>
</dbReference>
<comment type="caution">
    <text evidence="7">The sequence shown here is derived from an EMBL/GenBank/DDBJ whole genome shotgun (WGS) entry which is preliminary data.</text>
</comment>
<name>A0A562VNW7_9BACT</name>
<evidence type="ECO:0000256" key="5">
    <source>
        <dbReference type="ARBA" id="ARBA00023136"/>
    </source>
</evidence>
<protein>
    <recommendedName>
        <fullName evidence="9">Modulator of FtsH protease</fullName>
    </recommendedName>
</protein>
<feature type="transmembrane region" description="Helical" evidence="6">
    <location>
        <begin position="193"/>
        <end position="216"/>
    </location>
</feature>
<evidence type="ECO:0000313" key="8">
    <source>
        <dbReference type="Proteomes" id="UP000319449"/>
    </source>
</evidence>
<comment type="subcellular location">
    <subcellularLocation>
        <location evidence="1">Membrane</location>
        <topology evidence="1">Multi-pass membrane protein</topology>
    </subcellularLocation>
</comment>
<evidence type="ECO:0008006" key="9">
    <source>
        <dbReference type="Google" id="ProtNLM"/>
    </source>
</evidence>
<comment type="similarity">
    <text evidence="2 6">Belongs to the BI1 family.</text>
</comment>
<evidence type="ECO:0000256" key="1">
    <source>
        <dbReference type="ARBA" id="ARBA00004141"/>
    </source>
</evidence>
<dbReference type="InterPro" id="IPR006214">
    <property type="entry name" value="Bax_inhibitor_1-related"/>
</dbReference>